<protein>
    <submittedName>
        <fullName evidence="1">Uncharacterized protein</fullName>
    </submittedName>
</protein>
<proteinExistence type="predicted"/>
<name>A0ACC2KXZ6_PERAE</name>
<accession>A0ACC2KXZ6</accession>
<gene>
    <name evidence="1" type="ORF">MRB53_019448</name>
</gene>
<evidence type="ECO:0000313" key="2">
    <source>
        <dbReference type="Proteomes" id="UP001234297"/>
    </source>
</evidence>
<dbReference type="EMBL" id="CM056814">
    <property type="protein sequence ID" value="KAJ8626141.1"/>
    <property type="molecule type" value="Genomic_DNA"/>
</dbReference>
<sequence length="96" mass="10454">MAIAACARSVFRSGSFRNAAAKLTTETKAARSSFRLPNQKPPSSARFLLRSPVEMSFCVESLLPLHSATSSALLTSMLAVSRPTYCWLSQGQDETR</sequence>
<comment type="caution">
    <text evidence="1">The sequence shown here is derived from an EMBL/GenBank/DDBJ whole genome shotgun (WGS) entry which is preliminary data.</text>
</comment>
<dbReference type="Proteomes" id="UP001234297">
    <property type="component" value="Chromosome 6"/>
</dbReference>
<keyword evidence="2" id="KW-1185">Reference proteome</keyword>
<organism evidence="1 2">
    <name type="scientific">Persea americana</name>
    <name type="common">Avocado</name>
    <dbReference type="NCBI Taxonomy" id="3435"/>
    <lineage>
        <taxon>Eukaryota</taxon>
        <taxon>Viridiplantae</taxon>
        <taxon>Streptophyta</taxon>
        <taxon>Embryophyta</taxon>
        <taxon>Tracheophyta</taxon>
        <taxon>Spermatophyta</taxon>
        <taxon>Magnoliopsida</taxon>
        <taxon>Magnoliidae</taxon>
        <taxon>Laurales</taxon>
        <taxon>Lauraceae</taxon>
        <taxon>Persea</taxon>
    </lineage>
</organism>
<reference evidence="1 2" key="1">
    <citation type="journal article" date="2022" name="Hortic Res">
        <title>A haplotype resolved chromosomal level avocado genome allows analysis of novel avocado genes.</title>
        <authorList>
            <person name="Nath O."/>
            <person name="Fletcher S.J."/>
            <person name="Hayward A."/>
            <person name="Shaw L.M."/>
            <person name="Masouleh A.K."/>
            <person name="Furtado A."/>
            <person name="Henry R.J."/>
            <person name="Mitter N."/>
        </authorList>
    </citation>
    <scope>NUCLEOTIDE SEQUENCE [LARGE SCALE GENOMIC DNA]</scope>
    <source>
        <strain evidence="2">cv. Hass</strain>
    </source>
</reference>
<evidence type="ECO:0000313" key="1">
    <source>
        <dbReference type="EMBL" id="KAJ8626141.1"/>
    </source>
</evidence>